<keyword evidence="1 6" id="KW-0808">Transferase</keyword>
<dbReference type="AlphaFoldDB" id="A0A2A2SH62"/>
<dbReference type="InterPro" id="IPR046341">
    <property type="entry name" value="SET_dom_sf"/>
</dbReference>
<evidence type="ECO:0000313" key="7">
    <source>
        <dbReference type="Proteomes" id="UP000218151"/>
    </source>
</evidence>
<dbReference type="OrthoDB" id="9804945at2"/>
<evidence type="ECO:0000259" key="4">
    <source>
        <dbReference type="PROSITE" id="PS50280"/>
    </source>
</evidence>
<keyword evidence="3" id="KW-1133">Transmembrane helix</keyword>
<dbReference type="InterPro" id="IPR003616">
    <property type="entry name" value="Post-SET_dom"/>
</dbReference>
<keyword evidence="6" id="KW-0489">Methyltransferase</keyword>
<dbReference type="EMBL" id="NSLI01000002">
    <property type="protein sequence ID" value="PAX08558.1"/>
    <property type="molecule type" value="Genomic_DNA"/>
</dbReference>
<protein>
    <submittedName>
        <fullName evidence="6">SET domain-containing protein-lysine N-methyltransferase</fullName>
    </submittedName>
</protein>
<dbReference type="SMART" id="SM00317">
    <property type="entry name" value="SET"/>
    <property type="match status" value="1"/>
</dbReference>
<feature type="transmembrane region" description="Helical" evidence="3">
    <location>
        <begin position="173"/>
        <end position="194"/>
    </location>
</feature>
<dbReference type="InterPro" id="IPR053201">
    <property type="entry name" value="Flavunoidine_N-MTase"/>
</dbReference>
<dbReference type="RefSeq" id="WP_095997068.1">
    <property type="nucleotide sequence ID" value="NZ_NSLI01000002.1"/>
</dbReference>
<dbReference type="Proteomes" id="UP000218151">
    <property type="component" value="Unassembled WGS sequence"/>
</dbReference>
<dbReference type="PROSITE" id="PS50280">
    <property type="entry name" value="SET"/>
    <property type="match status" value="1"/>
</dbReference>
<feature type="transmembrane region" description="Helical" evidence="3">
    <location>
        <begin position="114"/>
        <end position="133"/>
    </location>
</feature>
<keyword evidence="3" id="KW-0812">Transmembrane</keyword>
<feature type="transmembrane region" description="Helical" evidence="3">
    <location>
        <begin position="37"/>
        <end position="54"/>
    </location>
</feature>
<reference evidence="7" key="1">
    <citation type="submission" date="2017-09" db="EMBL/GenBank/DDBJ databases">
        <authorList>
            <person name="Feng G."/>
            <person name="Zhu H."/>
        </authorList>
    </citation>
    <scope>NUCLEOTIDE SEQUENCE [LARGE SCALE GENOMIC DNA]</scope>
    <source>
        <strain evidence="7">1PNM-20</strain>
    </source>
</reference>
<keyword evidence="2" id="KW-0949">S-adenosyl-L-methionine</keyword>
<keyword evidence="3" id="KW-0472">Membrane</keyword>
<gene>
    <name evidence="6" type="ORF">CKY28_04060</name>
</gene>
<evidence type="ECO:0000256" key="1">
    <source>
        <dbReference type="ARBA" id="ARBA00022679"/>
    </source>
</evidence>
<dbReference type="SUPFAM" id="SSF82199">
    <property type="entry name" value="SET domain"/>
    <property type="match status" value="1"/>
</dbReference>
<feature type="transmembrane region" description="Helical" evidence="3">
    <location>
        <begin position="90"/>
        <end position="108"/>
    </location>
</feature>
<comment type="caution">
    <text evidence="6">The sequence shown here is derived from an EMBL/GenBank/DDBJ whole genome shotgun (WGS) entry which is preliminary data.</text>
</comment>
<evidence type="ECO:0000313" key="6">
    <source>
        <dbReference type="EMBL" id="PAX08558.1"/>
    </source>
</evidence>
<feature type="domain" description="SET" evidence="4">
    <location>
        <begin position="199"/>
        <end position="303"/>
    </location>
</feature>
<name>A0A2A2SH62_9SPHN</name>
<accession>A0A2A2SH62</accession>
<feature type="transmembrane region" description="Helical" evidence="3">
    <location>
        <begin position="60"/>
        <end position="78"/>
    </location>
</feature>
<dbReference type="Gene3D" id="2.170.270.10">
    <property type="entry name" value="SET domain"/>
    <property type="match status" value="1"/>
</dbReference>
<sequence>MQVDPWLIGAIALAAGGYATYLLALTRNLVEPNRTSWLIWAAATGVEAGTYAAVNPDAPQAIVFALSTVACVVVTAAMWRRSRWRAPDPLEIACLVACLGAITLWVFFRQAFWAHMLVVAAVPVSFWPTWASVREDAGRERTPAWGLWTLGDFATLVVATRAAPIGLEEHGYVFVELVCHASVWLMIGLGSILPRRRAAAFAVRDTHLGRAVFAAEPFAEGQAITRFSGRRVGAGRVRWPLEGADDRFVQVAPDAYLGPSGRIDDLINHSCDPNAGLRFTPAGVLLVAIRPIQPGEEIAWDYSTTVGEAGWRMACRCGSAKCRGVVEGFTSLPEDRRRWFEEQGLVAPYLQERAAQAA</sequence>
<dbReference type="GO" id="GO:0032259">
    <property type="term" value="P:methylation"/>
    <property type="evidence" value="ECO:0007669"/>
    <property type="project" value="UniProtKB-KW"/>
</dbReference>
<dbReference type="PANTHER" id="PTHR12350:SF19">
    <property type="entry name" value="SET DOMAIN-CONTAINING PROTEIN"/>
    <property type="match status" value="1"/>
</dbReference>
<evidence type="ECO:0000256" key="3">
    <source>
        <dbReference type="SAM" id="Phobius"/>
    </source>
</evidence>
<dbReference type="Pfam" id="PF00856">
    <property type="entry name" value="SET"/>
    <property type="match status" value="1"/>
</dbReference>
<organism evidence="6 7">
    <name type="scientific">Sphingomonas lenta</name>
    <dbReference type="NCBI Taxonomy" id="1141887"/>
    <lineage>
        <taxon>Bacteria</taxon>
        <taxon>Pseudomonadati</taxon>
        <taxon>Pseudomonadota</taxon>
        <taxon>Alphaproteobacteria</taxon>
        <taxon>Sphingomonadales</taxon>
        <taxon>Sphingomonadaceae</taxon>
        <taxon>Sphingomonas</taxon>
    </lineage>
</organism>
<feature type="transmembrane region" description="Helical" evidence="3">
    <location>
        <begin position="145"/>
        <end position="167"/>
    </location>
</feature>
<evidence type="ECO:0000256" key="2">
    <source>
        <dbReference type="ARBA" id="ARBA00022691"/>
    </source>
</evidence>
<feature type="domain" description="Post-SET" evidence="5">
    <location>
        <begin position="311"/>
        <end position="327"/>
    </location>
</feature>
<dbReference type="PROSITE" id="PS50868">
    <property type="entry name" value="POST_SET"/>
    <property type="match status" value="1"/>
</dbReference>
<feature type="transmembrane region" description="Helical" evidence="3">
    <location>
        <begin position="6"/>
        <end position="25"/>
    </location>
</feature>
<dbReference type="GO" id="GO:0008168">
    <property type="term" value="F:methyltransferase activity"/>
    <property type="evidence" value="ECO:0007669"/>
    <property type="project" value="UniProtKB-KW"/>
</dbReference>
<evidence type="ECO:0000259" key="5">
    <source>
        <dbReference type="PROSITE" id="PS50868"/>
    </source>
</evidence>
<dbReference type="PANTHER" id="PTHR12350">
    <property type="entry name" value="HISTONE-LYSINE N-METHYLTRANSFERASE-RELATED"/>
    <property type="match status" value="1"/>
</dbReference>
<proteinExistence type="predicted"/>
<keyword evidence="7" id="KW-1185">Reference proteome</keyword>
<dbReference type="InterPro" id="IPR001214">
    <property type="entry name" value="SET_dom"/>
</dbReference>